<evidence type="ECO:0000259" key="1">
    <source>
        <dbReference type="Pfam" id="PF15779"/>
    </source>
</evidence>
<evidence type="ECO:0000313" key="3">
    <source>
        <dbReference type="Proteomes" id="UP000006813"/>
    </source>
</evidence>
<protein>
    <submittedName>
        <fullName evidence="2">Leucine-rich repeat-containing protein 37A2</fullName>
    </submittedName>
</protein>
<dbReference type="InParanoid" id="G5BFN7"/>
<reference evidence="2 3" key="1">
    <citation type="journal article" date="2011" name="Nature">
        <title>Genome sequencing reveals insights into physiology and longevity of the naked mole rat.</title>
        <authorList>
            <person name="Kim E.B."/>
            <person name="Fang X."/>
            <person name="Fushan A.A."/>
            <person name="Huang Z."/>
            <person name="Lobanov A.V."/>
            <person name="Han L."/>
            <person name="Marino S.M."/>
            <person name="Sun X."/>
            <person name="Turanov A.A."/>
            <person name="Yang P."/>
            <person name="Yim S.H."/>
            <person name="Zhao X."/>
            <person name="Kasaikina M.V."/>
            <person name="Stoletzki N."/>
            <person name="Peng C."/>
            <person name="Polak P."/>
            <person name="Xiong Z."/>
            <person name="Kiezun A."/>
            <person name="Zhu Y."/>
            <person name="Chen Y."/>
            <person name="Kryukov G.V."/>
            <person name="Zhang Q."/>
            <person name="Peshkin L."/>
            <person name="Yang L."/>
            <person name="Bronson R.T."/>
            <person name="Buffenstein R."/>
            <person name="Wang B."/>
            <person name="Han C."/>
            <person name="Li Q."/>
            <person name="Chen L."/>
            <person name="Zhao W."/>
            <person name="Sunyaev S.R."/>
            <person name="Park T.J."/>
            <person name="Zhang G."/>
            <person name="Wang J."/>
            <person name="Gladyshev V.N."/>
        </authorList>
    </citation>
    <scope>NUCLEOTIDE SEQUENCE [LARGE SCALE GENOMIC DNA]</scope>
</reference>
<organism evidence="2 3">
    <name type="scientific">Heterocephalus glaber</name>
    <name type="common">Naked mole rat</name>
    <dbReference type="NCBI Taxonomy" id="10181"/>
    <lineage>
        <taxon>Eukaryota</taxon>
        <taxon>Metazoa</taxon>
        <taxon>Chordata</taxon>
        <taxon>Craniata</taxon>
        <taxon>Vertebrata</taxon>
        <taxon>Euteleostomi</taxon>
        <taxon>Mammalia</taxon>
        <taxon>Eutheria</taxon>
        <taxon>Euarchontoglires</taxon>
        <taxon>Glires</taxon>
        <taxon>Rodentia</taxon>
        <taxon>Hystricomorpha</taxon>
        <taxon>Bathyergidae</taxon>
        <taxon>Heterocephalus</taxon>
    </lineage>
</organism>
<dbReference type="AlphaFoldDB" id="G5BFN7"/>
<dbReference type="Pfam" id="PF15779">
    <property type="entry name" value="LRRC37"/>
    <property type="match status" value="1"/>
</dbReference>
<name>G5BFN7_HETGA</name>
<dbReference type="Proteomes" id="UP000006813">
    <property type="component" value="Unassembled WGS sequence"/>
</dbReference>
<evidence type="ECO:0000313" key="2">
    <source>
        <dbReference type="EMBL" id="EHB08098.1"/>
    </source>
</evidence>
<dbReference type="EMBL" id="JH170052">
    <property type="protein sequence ID" value="EHB08098.1"/>
    <property type="molecule type" value="Genomic_DNA"/>
</dbReference>
<dbReference type="InterPro" id="IPR032754">
    <property type="entry name" value="LRRC37_N"/>
</dbReference>
<feature type="domain" description="Leucine-rich repeat-containing protein 37 N-terminal" evidence="1">
    <location>
        <begin position="1"/>
        <end position="60"/>
    </location>
</feature>
<sequence length="150" mass="16338">MPETPSQPPEPPKVVPTLVAHEAKVVTLDLEPAQHPTSPTVTDQLLNLELTTAVLTIETQVSVPLQEAASPSPEQPEVMITHPEQVQAQHPNLAEVTLQPLDVEFVVIEYSCLEEAPVGEAEESLMKVLQAWKKNTKTKLVIQSGKSPSK</sequence>
<gene>
    <name evidence="2" type="ORF">GW7_08061</name>
</gene>
<accession>G5BFN7</accession>
<proteinExistence type="predicted"/>
<dbReference type="STRING" id="10181.G5BFN7"/>